<evidence type="ECO:0000313" key="3">
    <source>
        <dbReference type="EMBL" id="KDR84423.1"/>
    </source>
</evidence>
<dbReference type="HOGENOM" id="CLU_018544_12_2_1"/>
<sequence length="522" mass="58946">MTMEQLSPCPSCGNPYGRGVLLRNLDDTSAPFDHTAAFSHLRSGYIPTNEEKAPMLSTIQKQTAKLRLVNEELGRMKSLVDQLEARRSDLELQISYQSGLLAPIRQLPDELLVEIMLFWSRGKVDVCSPKSDVWNIEKVCKRWRSIATSTQEIWSSIDVFLGSLTPYTDTGISVEVATRLLSRCLQRSGHHALSVRFLEIGSSSLFTKTFKLLSAFSHRWERLSFSLSLIQGSPNLENGLTTLRYLSLSGSYKGLDRLHSFRHAQLLSQLHLFSVTKPFRSLVLPWLQLTRFKSAFCEFRTGEFFEILRHMPNLVEFSSKWNRGLSKTDANYLQPIHFRSLRSFEIEASASELPIILQPLTMPSLSDLYIHTEQSTTTSLYIHLANFTVNAIRRSLCAITTLSLFFVNPACISIILEAVPTLKFLYLGYITGVETIIRSLSKSESLVPNLENFSLTCKPNQGMFSVGPLVELVKVRRRRFSECFRSLDLTLKEEKGVGAIAEVLKPLSNDYGIAIVIHALPV</sequence>
<feature type="coiled-coil region" evidence="1">
    <location>
        <begin position="66"/>
        <end position="93"/>
    </location>
</feature>
<evidence type="ECO:0000259" key="2">
    <source>
        <dbReference type="PROSITE" id="PS50181"/>
    </source>
</evidence>
<dbReference type="AlphaFoldDB" id="A0A067TZC1"/>
<organism evidence="3 4">
    <name type="scientific">Galerina marginata (strain CBS 339.88)</name>
    <dbReference type="NCBI Taxonomy" id="685588"/>
    <lineage>
        <taxon>Eukaryota</taxon>
        <taxon>Fungi</taxon>
        <taxon>Dikarya</taxon>
        <taxon>Basidiomycota</taxon>
        <taxon>Agaricomycotina</taxon>
        <taxon>Agaricomycetes</taxon>
        <taxon>Agaricomycetidae</taxon>
        <taxon>Agaricales</taxon>
        <taxon>Agaricineae</taxon>
        <taxon>Strophariaceae</taxon>
        <taxon>Galerina</taxon>
    </lineage>
</organism>
<protein>
    <recommendedName>
        <fullName evidence="2">F-box domain-containing protein</fullName>
    </recommendedName>
</protein>
<keyword evidence="4" id="KW-1185">Reference proteome</keyword>
<dbReference type="SUPFAM" id="SSF52058">
    <property type="entry name" value="L domain-like"/>
    <property type="match status" value="1"/>
</dbReference>
<dbReference type="Pfam" id="PF12937">
    <property type="entry name" value="F-box-like"/>
    <property type="match status" value="1"/>
</dbReference>
<dbReference type="Proteomes" id="UP000027222">
    <property type="component" value="Unassembled WGS sequence"/>
</dbReference>
<proteinExistence type="predicted"/>
<name>A0A067TZC1_GALM3</name>
<dbReference type="PROSITE" id="PS50181">
    <property type="entry name" value="FBOX"/>
    <property type="match status" value="1"/>
</dbReference>
<feature type="domain" description="F-box" evidence="2">
    <location>
        <begin position="101"/>
        <end position="157"/>
    </location>
</feature>
<reference evidence="4" key="1">
    <citation type="journal article" date="2014" name="Proc. Natl. Acad. Sci. U.S.A.">
        <title>Extensive sampling of basidiomycete genomes demonstrates inadequacy of the white-rot/brown-rot paradigm for wood decay fungi.</title>
        <authorList>
            <person name="Riley R."/>
            <person name="Salamov A.A."/>
            <person name="Brown D.W."/>
            <person name="Nagy L.G."/>
            <person name="Floudas D."/>
            <person name="Held B.W."/>
            <person name="Levasseur A."/>
            <person name="Lombard V."/>
            <person name="Morin E."/>
            <person name="Otillar R."/>
            <person name="Lindquist E.A."/>
            <person name="Sun H."/>
            <person name="LaButti K.M."/>
            <person name="Schmutz J."/>
            <person name="Jabbour D."/>
            <person name="Luo H."/>
            <person name="Baker S.E."/>
            <person name="Pisabarro A.G."/>
            <person name="Walton J.D."/>
            <person name="Blanchette R.A."/>
            <person name="Henrissat B."/>
            <person name="Martin F."/>
            <person name="Cullen D."/>
            <person name="Hibbett D.S."/>
            <person name="Grigoriev I.V."/>
        </authorList>
    </citation>
    <scope>NUCLEOTIDE SEQUENCE [LARGE SCALE GENOMIC DNA]</scope>
    <source>
        <strain evidence="4">CBS 339.88</strain>
    </source>
</reference>
<dbReference type="InterPro" id="IPR001810">
    <property type="entry name" value="F-box_dom"/>
</dbReference>
<dbReference type="InterPro" id="IPR036047">
    <property type="entry name" value="F-box-like_dom_sf"/>
</dbReference>
<evidence type="ECO:0000313" key="4">
    <source>
        <dbReference type="Proteomes" id="UP000027222"/>
    </source>
</evidence>
<evidence type="ECO:0000256" key="1">
    <source>
        <dbReference type="SAM" id="Coils"/>
    </source>
</evidence>
<dbReference type="SUPFAM" id="SSF81383">
    <property type="entry name" value="F-box domain"/>
    <property type="match status" value="1"/>
</dbReference>
<accession>A0A067TZC1</accession>
<dbReference type="Gene3D" id="3.80.10.10">
    <property type="entry name" value="Ribonuclease Inhibitor"/>
    <property type="match status" value="1"/>
</dbReference>
<dbReference type="EMBL" id="KL142368">
    <property type="protein sequence ID" value="KDR84423.1"/>
    <property type="molecule type" value="Genomic_DNA"/>
</dbReference>
<gene>
    <name evidence="3" type="ORF">GALMADRAFT_712834</name>
</gene>
<dbReference type="InterPro" id="IPR032675">
    <property type="entry name" value="LRR_dom_sf"/>
</dbReference>
<keyword evidence="1" id="KW-0175">Coiled coil</keyword>
<dbReference type="OrthoDB" id="3365698at2759"/>